<feature type="transmembrane region" description="Helical" evidence="6">
    <location>
        <begin position="81"/>
        <end position="104"/>
    </location>
</feature>
<evidence type="ECO:0000256" key="5">
    <source>
        <dbReference type="ARBA" id="ARBA00023136"/>
    </source>
</evidence>
<keyword evidence="2" id="KW-1003">Cell membrane</keyword>
<name>A0A6N8UEQ8_9FIRM</name>
<evidence type="ECO:0000256" key="6">
    <source>
        <dbReference type="SAM" id="Phobius"/>
    </source>
</evidence>
<feature type="transmembrane region" description="Helical" evidence="6">
    <location>
        <begin position="9"/>
        <end position="30"/>
    </location>
</feature>
<accession>A0A6N8UEQ8</accession>
<comment type="subcellular location">
    <subcellularLocation>
        <location evidence="1">Cell membrane</location>
        <topology evidence="1">Multi-pass membrane protein</topology>
    </subcellularLocation>
</comment>
<dbReference type="InterPro" id="IPR050833">
    <property type="entry name" value="Poly_Biosynth_Transport"/>
</dbReference>
<dbReference type="RefSeq" id="WP_160625243.1">
    <property type="nucleotide sequence ID" value="NZ_WUUQ01000002.1"/>
</dbReference>
<keyword evidence="5 6" id="KW-0472">Membrane</keyword>
<keyword evidence="8" id="KW-1185">Reference proteome</keyword>
<evidence type="ECO:0000313" key="8">
    <source>
        <dbReference type="Proteomes" id="UP000434036"/>
    </source>
</evidence>
<dbReference type="PANTHER" id="PTHR30250:SF24">
    <property type="entry name" value="STAGE V SPORULATION PROTEIN B"/>
    <property type="match status" value="1"/>
</dbReference>
<feature type="transmembrane region" description="Helical" evidence="6">
    <location>
        <begin position="179"/>
        <end position="199"/>
    </location>
</feature>
<evidence type="ECO:0000256" key="1">
    <source>
        <dbReference type="ARBA" id="ARBA00004651"/>
    </source>
</evidence>
<reference evidence="7 8" key="2">
    <citation type="submission" date="2020-01" db="EMBL/GenBank/DDBJ databases">
        <title>Clostridiaceae sp. nov. isolated from the gut of human by culturomics.</title>
        <authorList>
            <person name="Chang Y."/>
        </authorList>
    </citation>
    <scope>NUCLEOTIDE SEQUENCE [LARGE SCALE GENOMIC DNA]</scope>
    <source>
        <strain evidence="7 8">DONG20-135</strain>
    </source>
</reference>
<keyword evidence="3 6" id="KW-0812">Transmembrane</keyword>
<dbReference type="GO" id="GO:0005886">
    <property type="term" value="C:plasma membrane"/>
    <property type="evidence" value="ECO:0007669"/>
    <property type="project" value="UniProtKB-SubCell"/>
</dbReference>
<evidence type="ECO:0000256" key="3">
    <source>
        <dbReference type="ARBA" id="ARBA00022692"/>
    </source>
</evidence>
<dbReference type="Pfam" id="PF01943">
    <property type="entry name" value="Polysacc_synt"/>
    <property type="match status" value="1"/>
</dbReference>
<feature type="transmembrane region" description="Helical" evidence="6">
    <location>
        <begin position="236"/>
        <end position="256"/>
    </location>
</feature>
<dbReference type="Proteomes" id="UP000434036">
    <property type="component" value="Unassembled WGS sequence"/>
</dbReference>
<evidence type="ECO:0000256" key="4">
    <source>
        <dbReference type="ARBA" id="ARBA00022989"/>
    </source>
</evidence>
<feature type="transmembrane region" description="Helical" evidence="6">
    <location>
        <begin position="406"/>
        <end position="426"/>
    </location>
</feature>
<feature type="transmembrane region" description="Helical" evidence="6">
    <location>
        <begin position="268"/>
        <end position="291"/>
    </location>
</feature>
<protein>
    <submittedName>
        <fullName evidence="7">Oligosaccharide flippase family protein</fullName>
    </submittedName>
</protein>
<feature type="transmembrane region" description="Helical" evidence="6">
    <location>
        <begin position="312"/>
        <end position="332"/>
    </location>
</feature>
<dbReference type="InterPro" id="IPR002797">
    <property type="entry name" value="Polysacc_synth"/>
</dbReference>
<evidence type="ECO:0000313" key="7">
    <source>
        <dbReference type="EMBL" id="MXQ73837.1"/>
    </source>
</evidence>
<feature type="transmembrane region" description="Helical" evidence="6">
    <location>
        <begin position="116"/>
        <end position="139"/>
    </location>
</feature>
<evidence type="ECO:0000256" key="2">
    <source>
        <dbReference type="ARBA" id="ARBA00022475"/>
    </source>
</evidence>
<dbReference type="AlphaFoldDB" id="A0A6N8UEQ8"/>
<reference evidence="7 8" key="1">
    <citation type="submission" date="2019-12" db="EMBL/GenBank/DDBJ databases">
        <authorList>
            <person name="Yang R."/>
        </authorList>
    </citation>
    <scope>NUCLEOTIDE SEQUENCE [LARGE SCALE GENOMIC DNA]</scope>
    <source>
        <strain evidence="7 8">DONG20-135</strain>
    </source>
</reference>
<dbReference type="PANTHER" id="PTHR30250">
    <property type="entry name" value="PST FAMILY PREDICTED COLANIC ACID TRANSPORTER"/>
    <property type="match status" value="1"/>
</dbReference>
<feature type="transmembrane region" description="Helical" evidence="6">
    <location>
        <begin position="50"/>
        <end position="69"/>
    </location>
</feature>
<feature type="transmembrane region" description="Helical" evidence="6">
    <location>
        <begin position="382"/>
        <end position="400"/>
    </location>
</feature>
<comment type="caution">
    <text evidence="7">The sequence shown here is derived from an EMBL/GenBank/DDBJ whole genome shotgun (WGS) entry which is preliminary data.</text>
</comment>
<organism evidence="7 8">
    <name type="scientific">Copranaerobaculum intestinale</name>
    <dbReference type="NCBI Taxonomy" id="2692629"/>
    <lineage>
        <taxon>Bacteria</taxon>
        <taxon>Bacillati</taxon>
        <taxon>Bacillota</taxon>
        <taxon>Erysipelotrichia</taxon>
        <taxon>Erysipelotrichales</taxon>
        <taxon>Erysipelotrichaceae</taxon>
        <taxon>Copranaerobaculum</taxon>
    </lineage>
</organism>
<keyword evidence="4 6" id="KW-1133">Transmembrane helix</keyword>
<sequence>MKKTIIKSTFYLILISVLAKALSFMVRIILARRLSMQAMSYYTLTSPTMVFVITLAQMGIPAALSKVIAQRDNAGKPLKSAIILSIVNNLIITAAFLFLIPWLAHTVLKQDSVQSVLYAILPLIPMVTLSGLLKGYLLGIQRHLAATSSQIFEELSRIVFLFVIFSIRTDYDAISMARIAMLSVTVGEICSSIFMLANIRIKKRTLKRVPHLFTNLHKNQFDDLLMVSIPMTGSRLIGSLTYFMEPILMVIGLSVIQNQWMVQAYGQLNGYVLPIITMPSFITITLSNVLLPSFTYQYARGNTAQAKKLFNVIIGCCFLIGITCSFICYNYSEALLQLFYHNTKGAAMLKQLAWPFALYSLQPPLSNMLHALSRSHRAMMDTFFGSLVRILCVALLTRYILIDSLPLALCAGMLVTTLLHCINLAISFRKSSI</sequence>
<gene>
    <name evidence="7" type="ORF">GSF08_07780</name>
</gene>
<proteinExistence type="predicted"/>
<dbReference type="EMBL" id="WUUQ01000002">
    <property type="protein sequence ID" value="MXQ73837.1"/>
    <property type="molecule type" value="Genomic_DNA"/>
</dbReference>